<keyword evidence="2 4" id="KW-0238">DNA-binding</keyword>
<evidence type="ECO:0000256" key="4">
    <source>
        <dbReference type="PROSITE-ProRule" id="PRU00335"/>
    </source>
</evidence>
<evidence type="ECO:0000259" key="5">
    <source>
        <dbReference type="PROSITE" id="PS50977"/>
    </source>
</evidence>
<dbReference type="InterPro" id="IPR009057">
    <property type="entry name" value="Homeodomain-like_sf"/>
</dbReference>
<dbReference type="Gene3D" id="1.10.10.60">
    <property type="entry name" value="Homeodomain-like"/>
    <property type="match status" value="1"/>
</dbReference>
<dbReference type="AlphaFoldDB" id="A0A7Y9LLL6"/>
<dbReference type="SUPFAM" id="SSF46689">
    <property type="entry name" value="Homeodomain-like"/>
    <property type="match status" value="1"/>
</dbReference>
<evidence type="ECO:0000313" key="6">
    <source>
        <dbReference type="EMBL" id="NYE81208.1"/>
    </source>
</evidence>
<dbReference type="EMBL" id="JACBYR010000001">
    <property type="protein sequence ID" value="NYE81208.1"/>
    <property type="molecule type" value="Genomic_DNA"/>
</dbReference>
<evidence type="ECO:0000313" key="7">
    <source>
        <dbReference type="Proteomes" id="UP000542125"/>
    </source>
</evidence>
<dbReference type="InterPro" id="IPR011075">
    <property type="entry name" value="TetR_C"/>
</dbReference>
<dbReference type="PANTHER" id="PTHR47506:SF10">
    <property type="entry name" value="TRANSCRIPTIONAL REGULATORY PROTEIN"/>
    <property type="match status" value="1"/>
</dbReference>
<gene>
    <name evidence="6" type="ORF">FHW18_000479</name>
</gene>
<reference evidence="6 7" key="1">
    <citation type="submission" date="2020-07" db="EMBL/GenBank/DDBJ databases">
        <title>Genomic Encyclopedia of Type Strains, Phase IV (KMG-V): Genome sequencing to study the core and pangenomes of soil and plant-associated prokaryotes.</title>
        <authorList>
            <person name="Whitman W."/>
        </authorList>
    </citation>
    <scope>NUCLEOTIDE SEQUENCE [LARGE SCALE GENOMIC DNA]</scope>
    <source>
        <strain evidence="6 7">SAS40</strain>
    </source>
</reference>
<dbReference type="Pfam" id="PF00440">
    <property type="entry name" value="TetR_N"/>
    <property type="match status" value="1"/>
</dbReference>
<dbReference type="Pfam" id="PF16925">
    <property type="entry name" value="TetR_C_13"/>
    <property type="match status" value="1"/>
</dbReference>
<keyword evidence="3" id="KW-0804">Transcription</keyword>
<proteinExistence type="predicted"/>
<dbReference type="PANTHER" id="PTHR47506">
    <property type="entry name" value="TRANSCRIPTIONAL REGULATORY PROTEIN"/>
    <property type="match status" value="1"/>
</dbReference>
<dbReference type="InterPro" id="IPR001647">
    <property type="entry name" value="HTH_TetR"/>
</dbReference>
<organism evidence="6 7">
    <name type="scientific">Pigmentiphaga litoralis</name>
    <dbReference type="NCBI Taxonomy" id="516702"/>
    <lineage>
        <taxon>Bacteria</taxon>
        <taxon>Pseudomonadati</taxon>
        <taxon>Pseudomonadota</taxon>
        <taxon>Betaproteobacteria</taxon>
        <taxon>Burkholderiales</taxon>
        <taxon>Alcaligenaceae</taxon>
        <taxon>Pigmentiphaga</taxon>
    </lineage>
</organism>
<comment type="caution">
    <text evidence="6">The sequence shown here is derived from an EMBL/GenBank/DDBJ whole genome shotgun (WGS) entry which is preliminary data.</text>
</comment>
<dbReference type="PROSITE" id="PS50977">
    <property type="entry name" value="HTH_TETR_2"/>
    <property type="match status" value="1"/>
</dbReference>
<dbReference type="Proteomes" id="UP000542125">
    <property type="component" value="Unassembled WGS sequence"/>
</dbReference>
<evidence type="ECO:0000256" key="1">
    <source>
        <dbReference type="ARBA" id="ARBA00023015"/>
    </source>
</evidence>
<protein>
    <submittedName>
        <fullName evidence="6">TetR/AcrR family transcriptional repressor of nem operon</fullName>
    </submittedName>
</protein>
<dbReference type="InterPro" id="IPR036271">
    <property type="entry name" value="Tet_transcr_reg_TetR-rel_C_sf"/>
</dbReference>
<feature type="domain" description="HTH tetR-type" evidence="5">
    <location>
        <begin position="15"/>
        <end position="75"/>
    </location>
</feature>
<accession>A0A7Y9LLL6</accession>
<dbReference type="RefSeq" id="WP_218863098.1">
    <property type="nucleotide sequence ID" value="NZ_JACBYR010000001.1"/>
</dbReference>
<name>A0A7Y9LLL6_9BURK</name>
<feature type="DNA-binding region" description="H-T-H motif" evidence="4">
    <location>
        <begin position="38"/>
        <end position="57"/>
    </location>
</feature>
<evidence type="ECO:0000256" key="3">
    <source>
        <dbReference type="ARBA" id="ARBA00023163"/>
    </source>
</evidence>
<sequence>MNTLASPLPKGRPREFDPEQVVQGAMDIFWSNGYQGTSLPDLLQATGLSRSSLYAAFGDKHGLFLLALDRYIANALARIDQEMDGQRDPWDGLRLFLSGYVQRNSGAKGRKGCLVVATAMELAGKDADVEKRIRGFFQAVEGRLADTFERARGQGTLADGLAPRDAARMLLAMVEGLRVIAKTGVDGKVWQASVDALLGRLIR</sequence>
<keyword evidence="1" id="KW-0805">Transcription regulation</keyword>
<dbReference type="GO" id="GO:0003677">
    <property type="term" value="F:DNA binding"/>
    <property type="evidence" value="ECO:0007669"/>
    <property type="project" value="UniProtKB-UniRule"/>
</dbReference>
<keyword evidence="7" id="KW-1185">Reference proteome</keyword>
<dbReference type="Gene3D" id="1.10.357.10">
    <property type="entry name" value="Tetracycline Repressor, domain 2"/>
    <property type="match status" value="1"/>
</dbReference>
<evidence type="ECO:0000256" key="2">
    <source>
        <dbReference type="ARBA" id="ARBA00023125"/>
    </source>
</evidence>
<dbReference type="SUPFAM" id="SSF48498">
    <property type="entry name" value="Tetracyclin repressor-like, C-terminal domain"/>
    <property type="match status" value="1"/>
</dbReference>